<evidence type="ECO:0000313" key="2">
    <source>
        <dbReference type="Proteomes" id="UP000237631"/>
    </source>
</evidence>
<proteinExistence type="predicted"/>
<organism evidence="1 2">
    <name type="scientific">Cercospora berteroae</name>
    <dbReference type="NCBI Taxonomy" id="357750"/>
    <lineage>
        <taxon>Eukaryota</taxon>
        <taxon>Fungi</taxon>
        <taxon>Dikarya</taxon>
        <taxon>Ascomycota</taxon>
        <taxon>Pezizomycotina</taxon>
        <taxon>Dothideomycetes</taxon>
        <taxon>Dothideomycetidae</taxon>
        <taxon>Mycosphaerellales</taxon>
        <taxon>Mycosphaerellaceae</taxon>
        <taxon>Cercospora</taxon>
    </lineage>
</organism>
<gene>
    <name evidence="1" type="ORF">CBER1_03557</name>
</gene>
<reference evidence="2" key="1">
    <citation type="journal article" date="2017" name="bioRxiv">
        <title>Conservation of a gene cluster reveals novel cercosporin biosynthetic mechanisms and extends production to the genus Colletotrichum.</title>
        <authorList>
            <person name="de Jonge R."/>
            <person name="Ebert M.K."/>
            <person name="Huitt-Roehl C.R."/>
            <person name="Pal P."/>
            <person name="Suttle J.C."/>
            <person name="Spanner R.E."/>
            <person name="Neubauer J.D."/>
            <person name="Jurick W.M.II."/>
            <person name="Stott K.A."/>
            <person name="Secor G.A."/>
            <person name="Thomma B.P.H.J."/>
            <person name="Van de Peer Y."/>
            <person name="Townsend C.A."/>
            <person name="Bolton M.D."/>
        </authorList>
    </citation>
    <scope>NUCLEOTIDE SEQUENCE [LARGE SCALE GENOMIC DNA]</scope>
    <source>
        <strain evidence="2">CBS538.71</strain>
    </source>
</reference>
<dbReference type="Proteomes" id="UP000237631">
    <property type="component" value="Unassembled WGS sequence"/>
</dbReference>
<dbReference type="AlphaFoldDB" id="A0A2S6C884"/>
<sequence>MNILDSPHQRLLGTHWLQDNPANVLETCGRSPMFKPKGCKSAFHFENLTLIFYIYIGNSLQLFNLLHDDYRTIVCPYVQVSRQEQSAKCIEVVADALSRVFADCAAFENLQIMDLAYIDPLQIKHSTTNTEVVDLKVAVLLSLGNDASLYQQQLLCINNGDQDVYYVPITSLTSEDVNSKSGAVFSEFGFGCSWDIFETVFERQDRCQKWWINRAWKTRLVDMSRLAFDALQFIFFVRSRSIKKDRASLCALVTYKPSAPTEGIFFFQLTVAEWLTPERRSAAMLRHDGEVYVVLGPFSKLYRNLLRGQEVAAKTGFTPQWDFMLDRDAAGRFRVSWLEANKGIEMDPGAQLEASSTTAS</sequence>
<dbReference type="EMBL" id="PNEN01000528">
    <property type="protein sequence ID" value="PPJ55947.1"/>
    <property type="molecule type" value="Genomic_DNA"/>
</dbReference>
<comment type="caution">
    <text evidence="1">The sequence shown here is derived from an EMBL/GenBank/DDBJ whole genome shotgun (WGS) entry which is preliminary data.</text>
</comment>
<name>A0A2S6C884_9PEZI</name>
<keyword evidence="2" id="KW-1185">Reference proteome</keyword>
<protein>
    <submittedName>
        <fullName evidence="1">Uncharacterized protein</fullName>
    </submittedName>
</protein>
<evidence type="ECO:0000313" key="1">
    <source>
        <dbReference type="EMBL" id="PPJ55947.1"/>
    </source>
</evidence>
<accession>A0A2S6C884</accession>
<dbReference type="OrthoDB" id="3629071at2759"/>